<dbReference type="InterPro" id="IPR035919">
    <property type="entry name" value="EAL_sf"/>
</dbReference>
<dbReference type="SUPFAM" id="SSF141868">
    <property type="entry name" value="EAL domain-like"/>
    <property type="match status" value="1"/>
</dbReference>
<name>A0A9C7V1G6_CITAM</name>
<evidence type="ECO:0000259" key="1">
    <source>
        <dbReference type="PROSITE" id="PS50883"/>
    </source>
</evidence>
<feature type="domain" description="EAL" evidence="1">
    <location>
        <begin position="221"/>
        <end position="471"/>
    </location>
</feature>
<dbReference type="InterPro" id="IPR050706">
    <property type="entry name" value="Cyclic-di-GMP_PDE-like"/>
</dbReference>
<dbReference type="EMBL" id="DACYAJ020000008">
    <property type="protein sequence ID" value="HCD1255142.1"/>
    <property type="molecule type" value="Genomic_DNA"/>
</dbReference>
<evidence type="ECO:0000313" key="2">
    <source>
        <dbReference type="EMBL" id="HCD1255142.1"/>
    </source>
</evidence>
<dbReference type="SMART" id="SM00052">
    <property type="entry name" value="EAL"/>
    <property type="match status" value="1"/>
</dbReference>
<dbReference type="PANTHER" id="PTHR33121">
    <property type="entry name" value="CYCLIC DI-GMP PHOSPHODIESTERASE PDEF"/>
    <property type="match status" value="1"/>
</dbReference>
<dbReference type="AlphaFoldDB" id="A0A9C7V1G6"/>
<evidence type="ECO:0000313" key="3">
    <source>
        <dbReference type="Proteomes" id="UP000862426"/>
    </source>
</evidence>
<reference evidence="2" key="1">
    <citation type="journal article" date="2018" name="Genome Biol.">
        <title>SKESA: strategic k-mer extension for scrupulous assemblies.</title>
        <authorList>
            <person name="Souvorov A."/>
            <person name="Agarwala R."/>
            <person name="Lipman D.J."/>
        </authorList>
    </citation>
    <scope>NUCLEOTIDE SEQUENCE</scope>
    <source>
        <strain evidence="2">CAV1698</strain>
    </source>
</reference>
<organism evidence="2 3">
    <name type="scientific">Citrobacter amalonaticus</name>
    <dbReference type="NCBI Taxonomy" id="35703"/>
    <lineage>
        <taxon>Bacteria</taxon>
        <taxon>Pseudomonadati</taxon>
        <taxon>Pseudomonadota</taxon>
        <taxon>Gammaproteobacteria</taxon>
        <taxon>Enterobacterales</taxon>
        <taxon>Enterobacteriaceae</taxon>
        <taxon>Citrobacter</taxon>
    </lineage>
</organism>
<dbReference type="PANTHER" id="PTHR33121:SF79">
    <property type="entry name" value="CYCLIC DI-GMP PHOSPHODIESTERASE PDED-RELATED"/>
    <property type="match status" value="1"/>
</dbReference>
<dbReference type="Gene3D" id="3.20.20.450">
    <property type="entry name" value="EAL domain"/>
    <property type="match status" value="1"/>
</dbReference>
<comment type="caution">
    <text evidence="2">The sequence shown here is derived from an EMBL/GenBank/DDBJ whole genome shotgun (WGS) entry which is preliminary data.</text>
</comment>
<gene>
    <name evidence="2" type="ORF">JD854_RS08725</name>
</gene>
<dbReference type="GO" id="GO:0071111">
    <property type="term" value="F:cyclic-guanylate-specific phosphodiesterase activity"/>
    <property type="evidence" value="ECO:0007669"/>
    <property type="project" value="InterPro"/>
</dbReference>
<proteinExistence type="predicted"/>
<dbReference type="InterPro" id="IPR001633">
    <property type="entry name" value="EAL_dom"/>
</dbReference>
<accession>A0A9C7V1G6</accession>
<dbReference type="PROSITE" id="PS50883">
    <property type="entry name" value="EAL"/>
    <property type="match status" value="1"/>
</dbReference>
<dbReference type="Pfam" id="PF00563">
    <property type="entry name" value="EAL"/>
    <property type="match status" value="1"/>
</dbReference>
<protein>
    <submittedName>
        <fullName evidence="2">EAL domain-containing protein</fullName>
    </submittedName>
</protein>
<sequence length="473" mass="53263">MDYILSPCRFAAEGLARMMTPGSPHLVQLNSRSLTLSSLPVLTSVRRIVVFLPDDPTELLTTLQTAAFLQEQAATPLPILILSRCPDRWLWHTLGHLVRRRSLLTEIRAVASDLPTRCIAALLRGHGLQNVLSLGHRADKEAWIYGTPSIGLSKPELNAILDLLHGYNPQERAQQRGISPKTLYNQKISGLKKMSEHYPQLATHFPGNSEARRNRSGSDALSAFEREFVHAIHCQQIFPVFQPIVDSHHRLQGMEILSRWRRDGTVLPPGAFLPQIHAEYAWQVLTAFVLQEAVQKINQYPGEFYFSLNIPAALASHECLPRMLNAAKQQLDPPQRTDRLVLEFAETLAFSQQGKTADNINTLKQLGFRIMLDDCFSQGSVIFPVRQIQFNEYKLDMGIINEMQHDPHALALIKSLNYYCTLTGSRCIAEGVDSKEKFRALKALGIDRFQGYLISPPVGGNRLERFIDNAISF</sequence>
<reference evidence="2" key="2">
    <citation type="submission" date="2022-05" db="EMBL/GenBank/DDBJ databases">
        <authorList>
            <consortium name="NCBI Pathogen Detection Project"/>
        </authorList>
    </citation>
    <scope>NUCLEOTIDE SEQUENCE</scope>
    <source>
        <strain evidence="2">CAV1698</strain>
    </source>
</reference>
<dbReference type="Proteomes" id="UP000862426">
    <property type="component" value="Unassembled WGS sequence"/>
</dbReference>
<dbReference type="CDD" id="cd01948">
    <property type="entry name" value="EAL"/>
    <property type="match status" value="1"/>
</dbReference>